<keyword evidence="3" id="KW-0677">Repeat</keyword>
<dbReference type="InterPro" id="IPR034736">
    <property type="entry name" value="ZF_C2H2_AKAP95"/>
</dbReference>
<keyword evidence="5" id="KW-0862">Zinc</keyword>
<dbReference type="RefSeq" id="XP_008293143.1">
    <property type="nucleotide sequence ID" value="XM_008294921.1"/>
</dbReference>
<dbReference type="OrthoDB" id="8923935at2759"/>
<evidence type="ECO:0000256" key="7">
    <source>
        <dbReference type="PROSITE-ProRule" id="PRU01140"/>
    </source>
</evidence>
<feature type="compositionally biased region" description="Gly residues" evidence="8">
    <location>
        <begin position="176"/>
        <end position="189"/>
    </location>
</feature>
<organism evidence="10">
    <name type="scientific">Stegastes partitus</name>
    <name type="common">bicolor damselfish</name>
    <dbReference type="NCBI Taxonomy" id="144197"/>
    <lineage>
        <taxon>Eukaryota</taxon>
        <taxon>Metazoa</taxon>
        <taxon>Chordata</taxon>
        <taxon>Craniata</taxon>
        <taxon>Vertebrata</taxon>
        <taxon>Euteleostomi</taxon>
        <taxon>Actinopterygii</taxon>
        <taxon>Neopterygii</taxon>
        <taxon>Teleostei</taxon>
        <taxon>Neoteleostei</taxon>
        <taxon>Acanthomorphata</taxon>
        <taxon>Ovalentaria</taxon>
        <taxon>Pomacentridae</taxon>
        <taxon>Stegastes</taxon>
    </lineage>
</organism>
<dbReference type="GO" id="GO:0005634">
    <property type="term" value="C:nucleus"/>
    <property type="evidence" value="ECO:0007669"/>
    <property type="project" value="UniProtKB-SubCell"/>
</dbReference>
<feature type="compositionally biased region" description="Polar residues" evidence="8">
    <location>
        <begin position="323"/>
        <end position="333"/>
    </location>
</feature>
<evidence type="ECO:0000256" key="6">
    <source>
        <dbReference type="ARBA" id="ARBA00023242"/>
    </source>
</evidence>
<evidence type="ECO:0000256" key="4">
    <source>
        <dbReference type="ARBA" id="ARBA00022771"/>
    </source>
</evidence>
<dbReference type="GeneTree" id="ENSGT00530000063777"/>
<evidence type="ECO:0000259" key="9">
    <source>
        <dbReference type="PROSITE" id="PS51799"/>
    </source>
</evidence>
<keyword evidence="11" id="KW-1185">Reference proteome</keyword>
<keyword evidence="6" id="KW-0539">Nucleus</keyword>
<feature type="region of interest" description="Disordered" evidence="8">
    <location>
        <begin position="1"/>
        <end position="20"/>
    </location>
</feature>
<dbReference type="Pfam" id="PF04988">
    <property type="entry name" value="AKAP95"/>
    <property type="match status" value="1"/>
</dbReference>
<dbReference type="CTD" id="26993"/>
<dbReference type="GO" id="GO:0003677">
    <property type="term" value="F:DNA binding"/>
    <property type="evidence" value="ECO:0007669"/>
    <property type="project" value="InterPro"/>
</dbReference>
<sequence>MDGRGYGSGYSSWGGGSSGSRGSSNFDLYGGGYKDSMSGLDGYGGGSHMRRGLSGGSLLSSTGTHADAVIAKINQRLDMLTQLEGGLKGSRGDRFDQYESFDSRSSTLTSSRDLYRSGGSSYGFGDGRGDNMLMGQRGGSGFGGGIGLGGGGGFDSPSSSYGVAKMRQSMRESFTGGHGGGSGGGGWAGAGRRSPRRGGSAGGRGTGGGFGNRRSDPTPLSGGMRGSGSGGQSHRGHSPGGGRGKLPSLLSNRMYPETGGFQGSAPGPHDFPGRHFGGGPRAGRQRGRKRPLNKQMKPMRDVQKKRKQTLSGTDEPESKMNKTESAGSEATQEQPEKNGDDGKPQTETAETKPTEDGDKTPSKQEDKKKPQGKQTPAQGQDKHPKMRKRRGFLERVMFACSVCKFRSFYKEEMETHLESRFHKDHFKFLSSQLSKPTTDFLQEYLQNKFKKTEQRVSQLENHSAAICQVYKEQDLTRDLGMEHFMRKVEAAHCAACDLFIPMQPHLIQKHIKSPDHNYNRKGMMEQSKRASLSVARSILNHKLIGKKLESYLKGENPFTGNQDDQDPEDSMVMDVSELELTGETADGQTEAAPVKDEPVSEGDLSKEVVEGEAAEAAAAEAAVAAAEEEEEGAQAEVEAQTEEEKMEEELGNQEEEEGFEVGEEEEEEDEGYVVHDEIDEEGLPGDLEEEDQDVGVEGAEVEDEDDKDHE</sequence>
<accession>A0A3B5AUV8</accession>
<gene>
    <name evidence="12" type="primary">LOC103367028</name>
</gene>
<dbReference type="AlphaFoldDB" id="A0A3B5AUV8"/>
<reference evidence="12" key="2">
    <citation type="submission" date="2025-04" db="UniProtKB">
        <authorList>
            <consortium name="RefSeq"/>
        </authorList>
    </citation>
    <scope>IDENTIFICATION</scope>
</reference>
<evidence type="ECO:0000256" key="3">
    <source>
        <dbReference type="ARBA" id="ARBA00022737"/>
    </source>
</evidence>
<dbReference type="GO" id="GO:0008270">
    <property type="term" value="F:zinc ion binding"/>
    <property type="evidence" value="ECO:0007669"/>
    <property type="project" value="UniProtKB-KW"/>
</dbReference>
<reference evidence="10" key="1">
    <citation type="submission" date="2023-09" db="UniProtKB">
        <authorList>
            <consortium name="Ensembl"/>
        </authorList>
    </citation>
    <scope>IDENTIFICATION</scope>
</reference>
<feature type="compositionally biased region" description="Basic and acidic residues" evidence="8">
    <location>
        <begin position="593"/>
        <end position="609"/>
    </location>
</feature>
<evidence type="ECO:0000313" key="10">
    <source>
        <dbReference type="Ensembl" id="ENSSPAP00000024670.1"/>
    </source>
</evidence>
<proteinExistence type="inferred from homology"/>
<dbReference type="PROSITE" id="PS51799">
    <property type="entry name" value="ZF_C2H2_AKAP95"/>
    <property type="match status" value="2"/>
</dbReference>
<feature type="region of interest" description="Disordered" evidence="8">
    <location>
        <begin position="172"/>
        <end position="389"/>
    </location>
</feature>
<keyword evidence="4 7" id="KW-0863">Zinc-finger</keyword>
<dbReference type="Proteomes" id="UP000694891">
    <property type="component" value="Unplaced"/>
</dbReference>
<keyword evidence="2" id="KW-0479">Metal-binding</keyword>
<feature type="domain" description="C2H2 AKAP95-type" evidence="9">
    <location>
        <begin position="493"/>
        <end position="516"/>
    </location>
</feature>
<evidence type="ECO:0000313" key="11">
    <source>
        <dbReference type="Proteomes" id="UP000694891"/>
    </source>
</evidence>
<evidence type="ECO:0000256" key="2">
    <source>
        <dbReference type="ARBA" id="ARBA00022723"/>
    </source>
</evidence>
<protein>
    <submittedName>
        <fullName evidence="10 12">A-kinase anchor protein 8-like</fullName>
    </submittedName>
</protein>
<evidence type="ECO:0000256" key="8">
    <source>
        <dbReference type="SAM" id="MobiDB-lite"/>
    </source>
</evidence>
<dbReference type="InterPro" id="IPR007071">
    <property type="entry name" value="AKAP95"/>
</dbReference>
<comment type="similarity">
    <text evidence="7">Belongs to the AKAP95 family.</text>
</comment>
<evidence type="ECO:0000256" key="5">
    <source>
        <dbReference type="ARBA" id="ARBA00022833"/>
    </source>
</evidence>
<feature type="domain" description="C2H2 AKAP95-type" evidence="9">
    <location>
        <begin position="400"/>
        <end position="422"/>
    </location>
</feature>
<evidence type="ECO:0000256" key="1">
    <source>
        <dbReference type="ARBA" id="ARBA00004123"/>
    </source>
</evidence>
<dbReference type="PANTHER" id="PTHR12190">
    <property type="entry name" value="A-KINASE ANCHOR PROTEIN AKAP 8"/>
    <property type="match status" value="1"/>
</dbReference>
<dbReference type="Ensembl" id="ENSSPAT00000025078.1">
    <property type="protein sequence ID" value="ENSSPAP00000024670.1"/>
    <property type="gene ID" value="ENSSPAG00000018628.1"/>
</dbReference>
<dbReference type="PANTHER" id="PTHR12190:SF4">
    <property type="entry name" value="A-KINASE ANCHOR PROTEIN 8-LIKE"/>
    <property type="match status" value="1"/>
</dbReference>
<feature type="compositionally biased region" description="Gly residues" evidence="8">
    <location>
        <begin position="223"/>
        <end position="244"/>
    </location>
</feature>
<feature type="compositionally biased region" description="Gly residues" evidence="8">
    <location>
        <begin position="199"/>
        <end position="211"/>
    </location>
</feature>
<feature type="compositionally biased region" description="Gly residues" evidence="8">
    <location>
        <begin position="1"/>
        <end position="19"/>
    </location>
</feature>
<feature type="compositionally biased region" description="Acidic residues" evidence="8">
    <location>
        <begin position="626"/>
        <end position="710"/>
    </location>
</feature>
<feature type="compositionally biased region" description="Low complexity" evidence="8">
    <location>
        <begin position="614"/>
        <end position="625"/>
    </location>
</feature>
<feature type="compositionally biased region" description="Basic and acidic residues" evidence="8">
    <location>
        <begin position="334"/>
        <end position="369"/>
    </location>
</feature>
<dbReference type="STRING" id="144197.ENSSPAP00000024670"/>
<comment type="subcellular location">
    <subcellularLocation>
        <location evidence="1">Nucleus</location>
    </subcellularLocation>
</comment>
<evidence type="ECO:0000313" key="12">
    <source>
        <dbReference type="RefSeq" id="XP_008293143.1"/>
    </source>
</evidence>
<feature type="region of interest" description="Disordered" evidence="8">
    <location>
        <begin position="582"/>
        <end position="710"/>
    </location>
</feature>
<feature type="compositionally biased region" description="Basic residues" evidence="8">
    <location>
        <begin position="283"/>
        <end position="292"/>
    </location>
</feature>
<name>A0A3B5AUV8_9TELE</name>